<dbReference type="eggNOG" id="ENOG5032ZBS">
    <property type="taxonomic scope" value="Bacteria"/>
</dbReference>
<organism evidence="3 4">
    <name type="scientific">Nitratireductor indicus C115</name>
    <dbReference type="NCBI Taxonomy" id="1231190"/>
    <lineage>
        <taxon>Bacteria</taxon>
        <taxon>Pseudomonadati</taxon>
        <taxon>Pseudomonadota</taxon>
        <taxon>Alphaproteobacteria</taxon>
        <taxon>Hyphomicrobiales</taxon>
        <taxon>Phyllobacteriaceae</taxon>
        <taxon>Nitratireductor</taxon>
    </lineage>
</organism>
<dbReference type="EMBL" id="AMSI01000002">
    <property type="protein sequence ID" value="EKF43884.1"/>
    <property type="molecule type" value="Genomic_DNA"/>
</dbReference>
<feature type="transmembrane region" description="Helical" evidence="1">
    <location>
        <begin position="12"/>
        <end position="30"/>
    </location>
</feature>
<name>K2P128_9HYPH</name>
<evidence type="ECO:0000313" key="4">
    <source>
        <dbReference type="Proteomes" id="UP000007374"/>
    </source>
</evidence>
<feature type="domain" description="YtkA-like" evidence="2">
    <location>
        <begin position="66"/>
        <end position="134"/>
    </location>
</feature>
<protein>
    <submittedName>
        <fullName evidence="3">Auxin-binding protein</fullName>
    </submittedName>
</protein>
<accession>K2P128</accession>
<keyword evidence="1" id="KW-0812">Transmembrane</keyword>
<keyword evidence="1" id="KW-1133">Transmembrane helix</keyword>
<dbReference type="OrthoDB" id="330101at2"/>
<dbReference type="STRING" id="721133.SAMN05216176_101574"/>
<keyword evidence="1" id="KW-0472">Membrane</keyword>
<proteinExistence type="predicted"/>
<comment type="caution">
    <text evidence="3">The sequence shown here is derived from an EMBL/GenBank/DDBJ whole genome shotgun (WGS) entry which is preliminary data.</text>
</comment>
<evidence type="ECO:0000259" key="2">
    <source>
        <dbReference type="Pfam" id="PF13115"/>
    </source>
</evidence>
<dbReference type="Pfam" id="PF13115">
    <property type="entry name" value="YtkA"/>
    <property type="match status" value="1"/>
</dbReference>
<dbReference type="RefSeq" id="WP_009756019.1">
    <property type="nucleotide sequence ID" value="NZ_AMSI01000002.1"/>
</dbReference>
<reference evidence="3 4" key="1">
    <citation type="journal article" date="2012" name="J. Bacteriol.">
        <title>Genome Sequence of Nitratireductor indicus Type Strain C115.</title>
        <authorList>
            <person name="Lai Q."/>
            <person name="Li G."/>
            <person name="Yu Z."/>
            <person name="Shao Z."/>
        </authorList>
    </citation>
    <scope>NUCLEOTIDE SEQUENCE [LARGE SCALE GENOMIC DNA]</scope>
    <source>
        <strain evidence="3 4">C115</strain>
    </source>
</reference>
<dbReference type="PATRIC" id="fig|1231190.3.peg.778"/>
<sequence length="151" mass="16113">MTTQKRSGGKGLVLAVIGLLVAALAVYAGYRLFAPPPATVDMTYNTVSSDGLYQVMFETDTLPIPLNETHSWVLIVTTPEGEPVNDAEIGIDGGMPAHGHGLPTEPKVTEGLGEGRYQVEGMRFNMGGHWEIRVGINAAQGTDEATFNLDL</sequence>
<dbReference type="InterPro" id="IPR032693">
    <property type="entry name" value="YtkA-like_dom"/>
</dbReference>
<keyword evidence="4" id="KW-1185">Reference proteome</keyword>
<dbReference type="AlphaFoldDB" id="K2P128"/>
<gene>
    <name evidence="3" type="ORF">NA8A_03710</name>
</gene>
<dbReference type="Proteomes" id="UP000007374">
    <property type="component" value="Unassembled WGS sequence"/>
</dbReference>
<evidence type="ECO:0000256" key="1">
    <source>
        <dbReference type="SAM" id="Phobius"/>
    </source>
</evidence>
<evidence type="ECO:0000313" key="3">
    <source>
        <dbReference type="EMBL" id="EKF43884.1"/>
    </source>
</evidence>